<dbReference type="EMBL" id="BMAW01064393">
    <property type="protein sequence ID" value="GFT44967.1"/>
    <property type="molecule type" value="Genomic_DNA"/>
</dbReference>
<gene>
    <name evidence="2" type="ORF">NPIL_649981</name>
</gene>
<dbReference type="AlphaFoldDB" id="A0A8X6P1Q9"/>
<evidence type="ECO:0000256" key="1">
    <source>
        <dbReference type="SAM" id="MobiDB-lite"/>
    </source>
</evidence>
<organism evidence="2 3">
    <name type="scientific">Nephila pilipes</name>
    <name type="common">Giant wood spider</name>
    <name type="synonym">Nephila maculata</name>
    <dbReference type="NCBI Taxonomy" id="299642"/>
    <lineage>
        <taxon>Eukaryota</taxon>
        <taxon>Metazoa</taxon>
        <taxon>Ecdysozoa</taxon>
        <taxon>Arthropoda</taxon>
        <taxon>Chelicerata</taxon>
        <taxon>Arachnida</taxon>
        <taxon>Araneae</taxon>
        <taxon>Araneomorphae</taxon>
        <taxon>Entelegynae</taxon>
        <taxon>Araneoidea</taxon>
        <taxon>Nephilidae</taxon>
        <taxon>Nephila</taxon>
    </lineage>
</organism>
<proteinExistence type="predicted"/>
<dbReference type="Proteomes" id="UP000887013">
    <property type="component" value="Unassembled WGS sequence"/>
</dbReference>
<feature type="region of interest" description="Disordered" evidence="1">
    <location>
        <begin position="32"/>
        <end position="54"/>
    </location>
</feature>
<sequence>MTFSSATTISPPKHLTLIIILSESYATRPVLATNEKQQSERRKKRVDNRQDGLAPVNRDTGLLFIHTAQFSSTEWTSVVERCCTDRNCVSESGCDTRKLCRLRSSSIPSSGLVSSSGENKYCIDFVLFKFSYVLQKEKLEARFKTPSNVPREETDNELDVRKIMEIWF</sequence>
<protein>
    <submittedName>
        <fullName evidence="2">Uncharacterized protein</fullName>
    </submittedName>
</protein>
<keyword evidence="3" id="KW-1185">Reference proteome</keyword>
<evidence type="ECO:0000313" key="3">
    <source>
        <dbReference type="Proteomes" id="UP000887013"/>
    </source>
</evidence>
<evidence type="ECO:0000313" key="2">
    <source>
        <dbReference type="EMBL" id="GFT44967.1"/>
    </source>
</evidence>
<comment type="caution">
    <text evidence="2">The sequence shown here is derived from an EMBL/GenBank/DDBJ whole genome shotgun (WGS) entry which is preliminary data.</text>
</comment>
<accession>A0A8X6P1Q9</accession>
<reference evidence="2" key="1">
    <citation type="submission" date="2020-08" db="EMBL/GenBank/DDBJ databases">
        <title>Multicomponent nature underlies the extraordinary mechanical properties of spider dragline silk.</title>
        <authorList>
            <person name="Kono N."/>
            <person name="Nakamura H."/>
            <person name="Mori M."/>
            <person name="Yoshida Y."/>
            <person name="Ohtoshi R."/>
            <person name="Malay A.D."/>
            <person name="Moran D.A.P."/>
            <person name="Tomita M."/>
            <person name="Numata K."/>
            <person name="Arakawa K."/>
        </authorList>
    </citation>
    <scope>NUCLEOTIDE SEQUENCE</scope>
</reference>
<name>A0A8X6P1Q9_NEPPI</name>